<comment type="caution">
    <text evidence="2">The sequence shown here is derived from an EMBL/GenBank/DDBJ whole genome shotgun (WGS) entry which is preliminary data.</text>
</comment>
<proteinExistence type="predicted"/>
<dbReference type="VEuPathDB" id="AmoebaDB:EHI5A_171180"/>
<dbReference type="FunFam" id="2.10.110.10:FF:000133">
    <property type="entry name" value="Uncharacterized protein"/>
    <property type="match status" value="1"/>
</dbReference>
<dbReference type="OMA" id="IRFCTSC"/>
<evidence type="ECO:0000313" key="2">
    <source>
        <dbReference type="EMBL" id="GAT96385.1"/>
    </source>
</evidence>
<dbReference type="Gene3D" id="2.10.110.10">
    <property type="entry name" value="Cysteine Rich Protein"/>
    <property type="match status" value="1"/>
</dbReference>
<dbReference type="Pfam" id="PF13240">
    <property type="entry name" value="Zn_Ribbon_1"/>
    <property type="match status" value="1"/>
</dbReference>
<dbReference type="VEuPathDB" id="AmoebaDB:EHI8A_135710"/>
<accession>A0A5K1UJZ5</accession>
<dbReference type="EMBL" id="BDEQ01000001">
    <property type="protein sequence ID" value="GAT96385.1"/>
    <property type="molecule type" value="Genomic_DNA"/>
</dbReference>
<name>A0A5K1UJZ5_ENTHI</name>
<dbReference type="InterPro" id="IPR026870">
    <property type="entry name" value="Zinc_ribbon_dom"/>
</dbReference>
<reference evidence="2 3" key="1">
    <citation type="submission" date="2016-05" db="EMBL/GenBank/DDBJ databases">
        <title>First whole genome sequencing of Entamoeba histolytica HM1:IMSS-clone-6.</title>
        <authorList>
            <person name="Mukherjee Avik.K."/>
            <person name="Izumyama S."/>
            <person name="Nakada-Tsukui K."/>
            <person name="Nozaki T."/>
        </authorList>
    </citation>
    <scope>NUCLEOTIDE SEQUENCE [LARGE SCALE GENOMIC DNA]</scope>
    <source>
        <strain evidence="2 3">HM1:IMSS clone 6</strain>
    </source>
</reference>
<sequence length="88" mass="10216">MSWKCALCGKTVYFAERKQADGKDWHNICFNKYYKQKREEESLTLYGKYSDTKKSVVGQPGKTKKCPDCEAEVEEGTRFCTSCGYKFE</sequence>
<dbReference type="VEuPathDB" id="AmoebaDB:EHI_095160"/>
<evidence type="ECO:0000259" key="1">
    <source>
        <dbReference type="Pfam" id="PF13240"/>
    </source>
</evidence>
<dbReference type="VEuPathDB" id="AmoebaDB:KM1_089300"/>
<evidence type="ECO:0000313" key="3">
    <source>
        <dbReference type="Proteomes" id="UP000078387"/>
    </source>
</evidence>
<protein>
    <recommendedName>
        <fullName evidence="1">Zinc-ribbon domain-containing protein</fullName>
    </recommendedName>
</protein>
<dbReference type="AlphaFoldDB" id="A0A5K1UJZ5"/>
<gene>
    <name evidence="2" type="ORF">CL6EHI_095160</name>
</gene>
<organism evidence="2 3">
    <name type="scientific">Entamoeba histolytica</name>
    <dbReference type="NCBI Taxonomy" id="5759"/>
    <lineage>
        <taxon>Eukaryota</taxon>
        <taxon>Amoebozoa</taxon>
        <taxon>Evosea</taxon>
        <taxon>Archamoebae</taxon>
        <taxon>Mastigamoebida</taxon>
        <taxon>Entamoebidae</taxon>
        <taxon>Entamoeba</taxon>
    </lineage>
</organism>
<dbReference type="VEuPathDB" id="AmoebaDB:EHI7A_126440"/>
<dbReference type="Proteomes" id="UP000078387">
    <property type="component" value="Unassembled WGS sequence"/>
</dbReference>
<feature type="domain" description="Zinc-ribbon" evidence="1">
    <location>
        <begin position="65"/>
        <end position="86"/>
    </location>
</feature>
<dbReference type="SUPFAM" id="SSF57716">
    <property type="entry name" value="Glucocorticoid receptor-like (DNA-binding domain)"/>
    <property type="match status" value="1"/>
</dbReference>